<dbReference type="Proteomes" id="UP000830671">
    <property type="component" value="Chromosome 7"/>
</dbReference>
<dbReference type="PRINTS" id="PR00385">
    <property type="entry name" value="P450"/>
</dbReference>
<dbReference type="InterPro" id="IPR017972">
    <property type="entry name" value="Cyt_P450_CS"/>
</dbReference>
<dbReference type="InterPro" id="IPR001128">
    <property type="entry name" value="Cyt_P450"/>
</dbReference>
<comment type="similarity">
    <text evidence="2 7">Belongs to the cytochrome P450 family.</text>
</comment>
<dbReference type="RefSeq" id="XP_049150402.1">
    <property type="nucleotide sequence ID" value="XM_049293256.1"/>
</dbReference>
<evidence type="ECO:0000313" key="8">
    <source>
        <dbReference type="EMBL" id="UQC88801.1"/>
    </source>
</evidence>
<evidence type="ECO:0000256" key="1">
    <source>
        <dbReference type="ARBA" id="ARBA00001971"/>
    </source>
</evidence>
<dbReference type="Gene3D" id="1.10.630.10">
    <property type="entry name" value="Cytochrome P450"/>
    <property type="match status" value="1"/>
</dbReference>
<proteinExistence type="inferred from homology"/>
<keyword evidence="7" id="KW-0560">Oxidoreductase</keyword>
<evidence type="ECO:0000256" key="3">
    <source>
        <dbReference type="ARBA" id="ARBA00022617"/>
    </source>
</evidence>
<evidence type="ECO:0000256" key="7">
    <source>
        <dbReference type="RuleBase" id="RU000461"/>
    </source>
</evidence>
<keyword evidence="9" id="KW-1185">Reference proteome</keyword>
<keyword evidence="3 6" id="KW-0349">Heme</keyword>
<dbReference type="SUPFAM" id="SSF48264">
    <property type="entry name" value="Cytochrome P450"/>
    <property type="match status" value="1"/>
</dbReference>
<evidence type="ECO:0000256" key="6">
    <source>
        <dbReference type="PIRSR" id="PIRSR602401-1"/>
    </source>
</evidence>
<evidence type="ECO:0000256" key="2">
    <source>
        <dbReference type="ARBA" id="ARBA00010617"/>
    </source>
</evidence>
<dbReference type="GeneID" id="73348266"/>
<dbReference type="Pfam" id="PF00067">
    <property type="entry name" value="p450"/>
    <property type="match status" value="1"/>
</dbReference>
<dbReference type="GO" id="GO:0020037">
    <property type="term" value="F:heme binding"/>
    <property type="evidence" value="ECO:0007669"/>
    <property type="project" value="InterPro"/>
</dbReference>
<evidence type="ECO:0000256" key="4">
    <source>
        <dbReference type="ARBA" id="ARBA00022723"/>
    </source>
</evidence>
<reference evidence="8" key="1">
    <citation type="journal article" date="2021" name="Mol. Plant Microbe Interact.">
        <title>Complete Genome Sequence of the Plant-Pathogenic Fungus Colletotrichum lupini.</title>
        <authorList>
            <person name="Baroncelli R."/>
            <person name="Pensec F."/>
            <person name="Da Lio D."/>
            <person name="Boufleur T."/>
            <person name="Vicente I."/>
            <person name="Sarrocco S."/>
            <person name="Picot A."/>
            <person name="Baraldi E."/>
            <person name="Sukno S."/>
            <person name="Thon M."/>
            <person name="Le Floch G."/>
        </authorList>
    </citation>
    <scope>NUCLEOTIDE SEQUENCE</scope>
    <source>
        <strain evidence="8">IMI 504893</strain>
    </source>
</reference>
<keyword evidence="5 6" id="KW-0408">Iron</keyword>
<dbReference type="KEGG" id="clup:CLUP02_14326"/>
<dbReference type="AlphaFoldDB" id="A0A9Q8T413"/>
<keyword evidence="4 6" id="KW-0479">Metal-binding</keyword>
<dbReference type="GO" id="GO:0004497">
    <property type="term" value="F:monooxygenase activity"/>
    <property type="evidence" value="ECO:0007669"/>
    <property type="project" value="UniProtKB-KW"/>
</dbReference>
<gene>
    <name evidence="8" type="ORF">CLUP02_14326</name>
</gene>
<dbReference type="PANTHER" id="PTHR24305">
    <property type="entry name" value="CYTOCHROME P450"/>
    <property type="match status" value="1"/>
</dbReference>
<accession>A0A9Q8T413</accession>
<dbReference type="GO" id="GO:0016705">
    <property type="term" value="F:oxidoreductase activity, acting on paired donors, with incorporation or reduction of molecular oxygen"/>
    <property type="evidence" value="ECO:0007669"/>
    <property type="project" value="InterPro"/>
</dbReference>
<keyword evidence="7" id="KW-0503">Monooxygenase</keyword>
<feature type="binding site" description="axial binding residue" evidence="6">
    <location>
        <position position="222"/>
    </location>
    <ligand>
        <name>heme</name>
        <dbReference type="ChEBI" id="CHEBI:30413"/>
    </ligand>
    <ligandPart>
        <name>Fe</name>
        <dbReference type="ChEBI" id="CHEBI:18248"/>
    </ligandPart>
</feature>
<dbReference type="InterPro" id="IPR036396">
    <property type="entry name" value="Cyt_P450_sf"/>
</dbReference>
<name>A0A9Q8T413_9PEZI</name>
<dbReference type="InterPro" id="IPR050121">
    <property type="entry name" value="Cytochrome_P450_monoxygenase"/>
</dbReference>
<dbReference type="GO" id="GO:0005506">
    <property type="term" value="F:iron ion binding"/>
    <property type="evidence" value="ECO:0007669"/>
    <property type="project" value="InterPro"/>
</dbReference>
<dbReference type="InterPro" id="IPR002401">
    <property type="entry name" value="Cyt_P450_E_grp-I"/>
</dbReference>
<dbReference type="PROSITE" id="PS00086">
    <property type="entry name" value="CYTOCHROME_P450"/>
    <property type="match status" value="1"/>
</dbReference>
<evidence type="ECO:0000313" key="9">
    <source>
        <dbReference type="Proteomes" id="UP000830671"/>
    </source>
</evidence>
<protein>
    <submittedName>
        <fullName evidence="8">Averantin oxidoreductase</fullName>
    </submittedName>
</protein>
<comment type="cofactor">
    <cofactor evidence="1 6">
        <name>heme</name>
        <dbReference type="ChEBI" id="CHEBI:30413"/>
    </cofactor>
</comment>
<organism evidence="8 9">
    <name type="scientific">Colletotrichum lupini</name>
    <dbReference type="NCBI Taxonomy" id="145971"/>
    <lineage>
        <taxon>Eukaryota</taxon>
        <taxon>Fungi</taxon>
        <taxon>Dikarya</taxon>
        <taxon>Ascomycota</taxon>
        <taxon>Pezizomycotina</taxon>
        <taxon>Sordariomycetes</taxon>
        <taxon>Hypocreomycetidae</taxon>
        <taxon>Glomerellales</taxon>
        <taxon>Glomerellaceae</taxon>
        <taxon>Colletotrichum</taxon>
        <taxon>Colletotrichum acutatum species complex</taxon>
    </lineage>
</organism>
<dbReference type="PRINTS" id="PR00463">
    <property type="entry name" value="EP450I"/>
</dbReference>
<dbReference type="EMBL" id="CP019479">
    <property type="protein sequence ID" value="UQC88801.1"/>
    <property type="molecule type" value="Genomic_DNA"/>
</dbReference>
<sequence length="284" mass="32196">MAYPGTTCRSQQPYINFTAGPPSTKAHKDTVVKFMVMGTFLRAYPVCGRVFAPLLSSSLKAEMEKHTKYSNDRVDRCLQYDKDRGDIWREMYANAQIFMIAGTETTATLLKIRSLHLQGLNIINLQQLPYLNTCLEEGLRMYPPAPGVVPCVAPQEGSTVCEQFVPEGKATSVAQYADYTPAYNFANPHDFVPERWLVETPEKYAKDNKEVVQPFSYGQRNCIGKNLTYHEMRLILAIVLWKFDIELADKNSYWIDQKSFGIWKKPPLGSIALIRFDADATAVD</sequence>
<dbReference type="PANTHER" id="PTHR24305:SF210">
    <property type="entry name" value="CYTOCHROME P450 MONOOXYGENASE ASQL-RELATED"/>
    <property type="match status" value="1"/>
</dbReference>
<evidence type="ECO:0000256" key="5">
    <source>
        <dbReference type="ARBA" id="ARBA00023004"/>
    </source>
</evidence>